<gene>
    <name evidence="1" type="ORF">VPX56_00750</name>
</gene>
<name>A0ABZ1DH50_9ENTR</name>
<proteinExistence type="predicted"/>
<sequence>MTTKNALSRAGFEGPVLKAEDDRYGYTATAEGLARSISALDENVSSGGDFKENWD</sequence>
<dbReference type="RefSeq" id="WP_326469305.1">
    <property type="nucleotide sequence ID" value="NZ_CP142124.1"/>
</dbReference>
<keyword evidence="2" id="KW-1185">Reference proteome</keyword>
<reference evidence="1 2" key="1">
    <citation type="submission" date="2024-01" db="EMBL/GenBank/DDBJ databases">
        <title>AV1 has a protective and therapeutic effect against plant viruses.</title>
        <authorList>
            <person name="Wang F."/>
        </authorList>
    </citation>
    <scope>NUCLEOTIDE SEQUENCE [LARGE SCALE GENOMIC DNA]</scope>
    <source>
        <strain evidence="1 2">AV1</strain>
    </source>
</reference>
<evidence type="ECO:0000313" key="2">
    <source>
        <dbReference type="Proteomes" id="UP001330482"/>
    </source>
</evidence>
<protein>
    <submittedName>
        <fullName evidence="1">Uncharacterized protein</fullName>
    </submittedName>
</protein>
<dbReference type="EMBL" id="CP142124">
    <property type="protein sequence ID" value="WRW31697.1"/>
    <property type="molecule type" value="Genomic_DNA"/>
</dbReference>
<organism evidence="1 2">
    <name type="scientific">Enterobacter wuhouensis</name>
    <dbReference type="NCBI Taxonomy" id="2529381"/>
    <lineage>
        <taxon>Bacteria</taxon>
        <taxon>Pseudomonadati</taxon>
        <taxon>Pseudomonadota</taxon>
        <taxon>Gammaproteobacteria</taxon>
        <taxon>Enterobacterales</taxon>
        <taxon>Enterobacteriaceae</taxon>
        <taxon>Enterobacter</taxon>
    </lineage>
</organism>
<accession>A0ABZ1DH50</accession>
<dbReference type="Proteomes" id="UP001330482">
    <property type="component" value="Chromosome"/>
</dbReference>
<evidence type="ECO:0000313" key="1">
    <source>
        <dbReference type="EMBL" id="WRW31697.1"/>
    </source>
</evidence>